<evidence type="ECO:0000313" key="7">
    <source>
        <dbReference type="EMBL" id="CAB4699624.1"/>
    </source>
</evidence>
<dbReference type="PANTHER" id="PTHR23515">
    <property type="entry name" value="HIGH-AFFINITY NITRATE TRANSPORTER 2.3"/>
    <property type="match status" value="1"/>
</dbReference>
<feature type="transmembrane region" description="Helical" evidence="6">
    <location>
        <begin position="36"/>
        <end position="57"/>
    </location>
</feature>
<dbReference type="InterPro" id="IPR011701">
    <property type="entry name" value="MFS"/>
</dbReference>
<dbReference type="AlphaFoldDB" id="A0A6J6PUX6"/>
<comment type="subcellular location">
    <subcellularLocation>
        <location evidence="1">Membrane</location>
        <topology evidence="1">Multi-pass membrane protein</topology>
    </subcellularLocation>
</comment>
<dbReference type="EMBL" id="CAEZXW010000024">
    <property type="protein sequence ID" value="CAB4699624.1"/>
    <property type="molecule type" value="Genomic_DNA"/>
</dbReference>
<feature type="transmembrane region" description="Helical" evidence="6">
    <location>
        <begin position="322"/>
        <end position="342"/>
    </location>
</feature>
<evidence type="ECO:0000313" key="8">
    <source>
        <dbReference type="EMBL" id="CAB4887562.1"/>
    </source>
</evidence>
<evidence type="ECO:0000313" key="10">
    <source>
        <dbReference type="EMBL" id="CAB5052322.1"/>
    </source>
</evidence>
<dbReference type="Gene3D" id="1.20.1250.20">
    <property type="entry name" value="MFS general substrate transporter like domains"/>
    <property type="match status" value="1"/>
</dbReference>
<evidence type="ECO:0000256" key="6">
    <source>
        <dbReference type="SAM" id="Phobius"/>
    </source>
</evidence>
<dbReference type="InterPro" id="IPR044772">
    <property type="entry name" value="NO3_transporter"/>
</dbReference>
<comment type="similarity">
    <text evidence="2">Belongs to the major facilitator superfamily. Nitrate/nitrite porter (TC 2.A.1.8) family.</text>
</comment>
<reference evidence="7" key="1">
    <citation type="submission" date="2020-05" db="EMBL/GenBank/DDBJ databases">
        <authorList>
            <person name="Chiriac C."/>
            <person name="Salcher M."/>
            <person name="Ghai R."/>
            <person name="Kavagutti S V."/>
        </authorList>
    </citation>
    <scope>NUCLEOTIDE SEQUENCE</scope>
</reference>
<evidence type="ECO:0000256" key="1">
    <source>
        <dbReference type="ARBA" id="ARBA00004141"/>
    </source>
</evidence>
<feature type="transmembrane region" description="Helical" evidence="6">
    <location>
        <begin position="127"/>
        <end position="149"/>
    </location>
</feature>
<dbReference type="EMBL" id="CAFBMD010000001">
    <property type="protein sequence ID" value="CAB4887562.1"/>
    <property type="molecule type" value="Genomic_DNA"/>
</dbReference>
<accession>A0A6J6PUX6</accession>
<feature type="transmembrane region" description="Helical" evidence="6">
    <location>
        <begin position="418"/>
        <end position="438"/>
    </location>
</feature>
<dbReference type="GO" id="GO:0016020">
    <property type="term" value="C:membrane"/>
    <property type="evidence" value="ECO:0007669"/>
    <property type="project" value="UniProtKB-SubCell"/>
</dbReference>
<feature type="transmembrane region" description="Helical" evidence="6">
    <location>
        <begin position="170"/>
        <end position="194"/>
    </location>
</feature>
<organism evidence="7">
    <name type="scientific">freshwater metagenome</name>
    <dbReference type="NCBI Taxonomy" id="449393"/>
    <lineage>
        <taxon>unclassified sequences</taxon>
        <taxon>metagenomes</taxon>
        <taxon>ecological metagenomes</taxon>
    </lineage>
</organism>
<name>A0A6J6PUX6_9ZZZZ</name>
<feature type="transmembrane region" description="Helical" evidence="6">
    <location>
        <begin position="298"/>
        <end position="315"/>
    </location>
</feature>
<dbReference type="SUPFAM" id="SSF103473">
    <property type="entry name" value="MFS general substrate transporter"/>
    <property type="match status" value="1"/>
</dbReference>
<dbReference type="Pfam" id="PF07690">
    <property type="entry name" value="MFS_1"/>
    <property type="match status" value="1"/>
</dbReference>
<evidence type="ECO:0000256" key="3">
    <source>
        <dbReference type="ARBA" id="ARBA00022692"/>
    </source>
</evidence>
<feature type="transmembrane region" description="Helical" evidence="6">
    <location>
        <begin position="214"/>
        <end position="237"/>
    </location>
</feature>
<dbReference type="EMBL" id="CAFBQF010000057">
    <property type="protein sequence ID" value="CAB5052322.1"/>
    <property type="molecule type" value="Genomic_DNA"/>
</dbReference>
<sequence>MSSTDQRNQKNSSEWIKEWDPNVDGQWDSRISWKTLWITTYALTLGFMSWFLVSALAPKLNNLGFDLSKKELYWLAAMPGLAGGGLRLIWMFLPPILGTRKLVTFSTALLLLPLIGWSFAVRSPATPYFALMLLAFLSGIGGGIFSGFMPSTSYFFPKSKQGLALGVQAGIGNFGASVIQFFTPILVGSAMFGATLGAPQHFVDKAKGISKDVWYQNAGLIWVPFVLVAVLMAWKMLQSVPVTSRGVRDQLDIFRNEDTWLMTLLYMMTFGTFSGLAGQFGLLIKNLYGDFANAPDPVKYAFFGPLVGSAARVISGPVADRLGGGILTFVSGLGIAGSALYTSGQLSPGTSDDFMNFFWGMMAIFFFAGVGNASTFKQMPMIFPPRQAGGVIGWTGAIAAFGPFIFGVLLSFVAPQSFFVGVGVFALVGAFVAWKYYVRPSASMRS</sequence>
<feature type="transmembrane region" description="Helical" evidence="6">
    <location>
        <begin position="102"/>
        <end position="121"/>
    </location>
</feature>
<dbReference type="InterPro" id="IPR001958">
    <property type="entry name" value="Tet-R_TetA/multi-R_MdtG-like"/>
</dbReference>
<evidence type="ECO:0000256" key="4">
    <source>
        <dbReference type="ARBA" id="ARBA00022989"/>
    </source>
</evidence>
<gene>
    <name evidence="7" type="ORF">UFOPK2593_00560</name>
    <name evidence="8" type="ORF">UFOPK3492_00047</name>
    <name evidence="9" type="ORF">UFOPK4234_00089</name>
    <name evidence="10" type="ORF">UFOPK4295_01079</name>
</gene>
<keyword evidence="5 6" id="KW-0472">Membrane</keyword>
<proteinExistence type="inferred from homology"/>
<dbReference type="GO" id="GO:0015112">
    <property type="term" value="F:nitrate transmembrane transporter activity"/>
    <property type="evidence" value="ECO:0007669"/>
    <property type="project" value="InterPro"/>
</dbReference>
<protein>
    <submittedName>
        <fullName evidence="7">Unannotated protein</fullName>
    </submittedName>
</protein>
<feature type="transmembrane region" description="Helical" evidence="6">
    <location>
        <begin position="354"/>
        <end position="376"/>
    </location>
</feature>
<dbReference type="PRINTS" id="PR01035">
    <property type="entry name" value="TCRTETA"/>
</dbReference>
<dbReference type="InterPro" id="IPR036259">
    <property type="entry name" value="MFS_trans_sf"/>
</dbReference>
<keyword evidence="3 6" id="KW-0812">Transmembrane</keyword>
<keyword evidence="4 6" id="KW-1133">Transmembrane helix</keyword>
<evidence type="ECO:0000313" key="9">
    <source>
        <dbReference type="EMBL" id="CAB5033695.1"/>
    </source>
</evidence>
<feature type="transmembrane region" description="Helical" evidence="6">
    <location>
        <begin position="388"/>
        <end position="412"/>
    </location>
</feature>
<dbReference type="EMBL" id="CAFBQA010000002">
    <property type="protein sequence ID" value="CAB5033695.1"/>
    <property type="molecule type" value="Genomic_DNA"/>
</dbReference>
<evidence type="ECO:0000256" key="2">
    <source>
        <dbReference type="ARBA" id="ARBA00008432"/>
    </source>
</evidence>
<feature type="transmembrane region" description="Helical" evidence="6">
    <location>
        <begin position="258"/>
        <end position="278"/>
    </location>
</feature>
<evidence type="ECO:0000256" key="5">
    <source>
        <dbReference type="ARBA" id="ARBA00023136"/>
    </source>
</evidence>
<feature type="transmembrane region" description="Helical" evidence="6">
    <location>
        <begin position="72"/>
        <end position="90"/>
    </location>
</feature>